<feature type="region of interest" description="Disordered" evidence="1">
    <location>
        <begin position="255"/>
        <end position="278"/>
    </location>
</feature>
<dbReference type="GO" id="GO:0003677">
    <property type="term" value="F:DNA binding"/>
    <property type="evidence" value="ECO:0007669"/>
    <property type="project" value="InterPro"/>
</dbReference>
<dbReference type="Pfam" id="PF01498">
    <property type="entry name" value="HTH_Tnp_Tc3_2"/>
    <property type="match status" value="1"/>
</dbReference>
<gene>
    <name evidence="3" type="ORF">Fcan01_19021</name>
</gene>
<organism evidence="3 4">
    <name type="scientific">Folsomia candida</name>
    <name type="common">Springtail</name>
    <dbReference type="NCBI Taxonomy" id="158441"/>
    <lineage>
        <taxon>Eukaryota</taxon>
        <taxon>Metazoa</taxon>
        <taxon>Ecdysozoa</taxon>
        <taxon>Arthropoda</taxon>
        <taxon>Hexapoda</taxon>
        <taxon>Collembola</taxon>
        <taxon>Entomobryomorpha</taxon>
        <taxon>Isotomoidea</taxon>
        <taxon>Isotomidae</taxon>
        <taxon>Proisotominae</taxon>
        <taxon>Folsomia</taxon>
    </lineage>
</organism>
<sequence>MPSSAISAPKTAAEVNQKLGLSTNPQIVRNRLQAKILNTLLNRKKPFISKRNQRGRLKWARSHSAWTINHWKLVQWTDENWFKILSKPENCGRVLFSTKLGPQASAKIVTRWFQNKQVKIRPWAAQPRDLSPNEHLRSELEHKISNRSSSTKDCLKSIHADEFKLLLKLYVGLKPCTTCLSLALQLDSLSPIWVAGVPGQVKCVPGFSPCEPRPLTPPTCVPGDTPCHTRPSNDKLSHQAKTDLAGLCAREDLRQEDSPRGHVARAREGAKVVRGPWTPRPTTFTHHASAFATPSSFGYHHLLSGSAYHPYHSFVLSGVQVVRAEWTSGPHSQR</sequence>
<dbReference type="EMBL" id="LNIX01000016">
    <property type="protein sequence ID" value="OXA45925.1"/>
    <property type="molecule type" value="Genomic_DNA"/>
</dbReference>
<evidence type="ECO:0000313" key="3">
    <source>
        <dbReference type="EMBL" id="OXA45925.1"/>
    </source>
</evidence>
<dbReference type="InterPro" id="IPR036397">
    <property type="entry name" value="RNaseH_sf"/>
</dbReference>
<evidence type="ECO:0000313" key="4">
    <source>
        <dbReference type="Proteomes" id="UP000198287"/>
    </source>
</evidence>
<dbReference type="Gene3D" id="3.30.420.10">
    <property type="entry name" value="Ribonuclease H-like superfamily/Ribonuclease H"/>
    <property type="match status" value="1"/>
</dbReference>
<proteinExistence type="predicted"/>
<protein>
    <submittedName>
        <fullName evidence="3">Transposable element Tc1 transposase</fullName>
    </submittedName>
</protein>
<dbReference type="Proteomes" id="UP000198287">
    <property type="component" value="Unassembled WGS sequence"/>
</dbReference>
<dbReference type="GO" id="GO:0015074">
    <property type="term" value="P:DNA integration"/>
    <property type="evidence" value="ECO:0007669"/>
    <property type="project" value="InterPro"/>
</dbReference>
<feature type="compositionally biased region" description="Basic and acidic residues" evidence="1">
    <location>
        <begin position="255"/>
        <end position="271"/>
    </location>
</feature>
<reference evidence="3 4" key="1">
    <citation type="submission" date="2015-12" db="EMBL/GenBank/DDBJ databases">
        <title>The genome of Folsomia candida.</title>
        <authorList>
            <person name="Faddeeva A."/>
            <person name="Derks M.F."/>
            <person name="Anvar Y."/>
            <person name="Smit S."/>
            <person name="Van Straalen N."/>
            <person name="Roelofs D."/>
        </authorList>
    </citation>
    <scope>NUCLEOTIDE SEQUENCE [LARGE SCALE GENOMIC DNA]</scope>
    <source>
        <strain evidence="3 4">VU population</strain>
        <tissue evidence="3">Whole body</tissue>
    </source>
</reference>
<keyword evidence="4" id="KW-1185">Reference proteome</keyword>
<dbReference type="InterPro" id="IPR002492">
    <property type="entry name" value="Transposase_Tc1-like"/>
</dbReference>
<comment type="caution">
    <text evidence="3">The sequence shown here is derived from an EMBL/GenBank/DDBJ whole genome shotgun (WGS) entry which is preliminary data.</text>
</comment>
<feature type="domain" description="Transposase Tc1-like" evidence="2">
    <location>
        <begin position="6"/>
        <end position="63"/>
    </location>
</feature>
<dbReference type="GO" id="GO:0006313">
    <property type="term" value="P:DNA transposition"/>
    <property type="evidence" value="ECO:0007669"/>
    <property type="project" value="InterPro"/>
</dbReference>
<name>A0A226DK61_FOLCA</name>
<evidence type="ECO:0000256" key="1">
    <source>
        <dbReference type="SAM" id="MobiDB-lite"/>
    </source>
</evidence>
<accession>A0A226DK61</accession>
<evidence type="ECO:0000259" key="2">
    <source>
        <dbReference type="Pfam" id="PF01498"/>
    </source>
</evidence>
<dbReference type="AlphaFoldDB" id="A0A226DK61"/>